<dbReference type="PROSITE" id="PS00194">
    <property type="entry name" value="THIOREDOXIN_1"/>
    <property type="match status" value="1"/>
</dbReference>
<dbReference type="GO" id="GO:0015035">
    <property type="term" value="F:protein-disulfide reductase activity"/>
    <property type="evidence" value="ECO:0007669"/>
    <property type="project" value="TreeGrafter"/>
</dbReference>
<name>A0A1E7EWH5_9STRA</name>
<keyword evidence="3" id="KW-1015">Disulfide bond</keyword>
<dbReference type="Pfam" id="PF00085">
    <property type="entry name" value="Thioredoxin"/>
    <property type="match status" value="1"/>
</dbReference>
<evidence type="ECO:0000313" key="6">
    <source>
        <dbReference type="Proteomes" id="UP000095751"/>
    </source>
</evidence>
<evidence type="ECO:0000256" key="1">
    <source>
        <dbReference type="ARBA" id="ARBA00022448"/>
    </source>
</evidence>
<evidence type="ECO:0000313" key="5">
    <source>
        <dbReference type="EMBL" id="OEU10164.1"/>
    </source>
</evidence>
<dbReference type="PROSITE" id="PS51352">
    <property type="entry name" value="THIOREDOXIN_2"/>
    <property type="match status" value="1"/>
</dbReference>
<keyword evidence="6" id="KW-1185">Reference proteome</keyword>
<dbReference type="PANTHER" id="PTHR45663:SF11">
    <property type="entry name" value="GEO12009P1"/>
    <property type="match status" value="1"/>
</dbReference>
<dbReference type="OrthoDB" id="44691at2759"/>
<sequence>MPNDICHCLISSRRRIFTVIGVLLSVIIISGVENDVVNGFSPTSTRPLTTTRTANNNKKKITIGSSFLSSSLKANNLVPIDDSNYRELFRGEKFLLLDVFAPWCGPCKLIEPLLEKFANEWKDSLVIGKFNVDDVKNNSKDLKVELVVNGVMPQALPALILVHKDKIITTWKGVIHSNELQCLLEEHVSGITVDSTATDNIANRAPFRGINFSSLD</sequence>
<evidence type="ECO:0000256" key="3">
    <source>
        <dbReference type="ARBA" id="ARBA00023157"/>
    </source>
</evidence>
<dbReference type="InterPro" id="IPR036249">
    <property type="entry name" value="Thioredoxin-like_sf"/>
</dbReference>
<organism evidence="5 6">
    <name type="scientific">Fragilariopsis cylindrus CCMP1102</name>
    <dbReference type="NCBI Taxonomy" id="635003"/>
    <lineage>
        <taxon>Eukaryota</taxon>
        <taxon>Sar</taxon>
        <taxon>Stramenopiles</taxon>
        <taxon>Ochrophyta</taxon>
        <taxon>Bacillariophyta</taxon>
        <taxon>Bacillariophyceae</taxon>
        <taxon>Bacillariophycidae</taxon>
        <taxon>Bacillariales</taxon>
        <taxon>Bacillariaceae</taxon>
        <taxon>Fragilariopsis</taxon>
    </lineage>
</organism>
<dbReference type="AlphaFoldDB" id="A0A1E7EWH5"/>
<dbReference type="InParanoid" id="A0A1E7EWH5"/>
<keyword evidence="1" id="KW-0813">Transport</keyword>
<dbReference type="EMBL" id="KV784373">
    <property type="protein sequence ID" value="OEU10164.1"/>
    <property type="molecule type" value="Genomic_DNA"/>
</dbReference>
<dbReference type="KEGG" id="fcy:FRACYDRAFT_247776"/>
<dbReference type="Proteomes" id="UP000095751">
    <property type="component" value="Unassembled WGS sequence"/>
</dbReference>
<evidence type="ECO:0000259" key="4">
    <source>
        <dbReference type="PROSITE" id="PS51352"/>
    </source>
</evidence>
<proteinExistence type="predicted"/>
<dbReference type="PANTHER" id="PTHR45663">
    <property type="entry name" value="GEO12009P1"/>
    <property type="match status" value="1"/>
</dbReference>
<dbReference type="CDD" id="cd02947">
    <property type="entry name" value="TRX_family"/>
    <property type="match status" value="1"/>
</dbReference>
<dbReference type="GO" id="GO:0005737">
    <property type="term" value="C:cytoplasm"/>
    <property type="evidence" value="ECO:0007669"/>
    <property type="project" value="TreeGrafter"/>
</dbReference>
<dbReference type="Gene3D" id="3.40.30.10">
    <property type="entry name" value="Glutaredoxin"/>
    <property type="match status" value="1"/>
</dbReference>
<dbReference type="InterPro" id="IPR017937">
    <property type="entry name" value="Thioredoxin_CS"/>
</dbReference>
<feature type="domain" description="Thioredoxin" evidence="4">
    <location>
        <begin position="61"/>
        <end position="189"/>
    </location>
</feature>
<reference evidence="5 6" key="1">
    <citation type="submission" date="2016-09" db="EMBL/GenBank/DDBJ databases">
        <title>Extensive genetic diversity and differential bi-allelic expression allows diatom success in the polar Southern Ocean.</title>
        <authorList>
            <consortium name="DOE Joint Genome Institute"/>
            <person name="Mock T."/>
            <person name="Otillar R.P."/>
            <person name="Strauss J."/>
            <person name="Dupont C."/>
            <person name="Frickenhaus S."/>
            <person name="Maumus F."/>
            <person name="Mcmullan M."/>
            <person name="Sanges R."/>
            <person name="Schmutz J."/>
            <person name="Toseland A."/>
            <person name="Valas R."/>
            <person name="Veluchamy A."/>
            <person name="Ward B.J."/>
            <person name="Allen A."/>
            <person name="Barry K."/>
            <person name="Falciatore A."/>
            <person name="Ferrante M."/>
            <person name="Fortunato A.E."/>
            <person name="Gloeckner G."/>
            <person name="Gruber A."/>
            <person name="Hipkin R."/>
            <person name="Janech M."/>
            <person name="Kroth P."/>
            <person name="Leese F."/>
            <person name="Lindquist E."/>
            <person name="Lyon B.R."/>
            <person name="Martin J."/>
            <person name="Mayer C."/>
            <person name="Parker M."/>
            <person name="Quesneville H."/>
            <person name="Raymond J."/>
            <person name="Uhlig C."/>
            <person name="Valentin K.U."/>
            <person name="Worden A.Z."/>
            <person name="Armbrust E.V."/>
            <person name="Bowler C."/>
            <person name="Green B."/>
            <person name="Moulton V."/>
            <person name="Van Oosterhout C."/>
            <person name="Grigoriev I."/>
        </authorList>
    </citation>
    <scope>NUCLEOTIDE SEQUENCE [LARGE SCALE GENOMIC DNA]</scope>
    <source>
        <strain evidence="5 6">CCMP1102</strain>
    </source>
</reference>
<evidence type="ECO:0000256" key="2">
    <source>
        <dbReference type="ARBA" id="ARBA00022982"/>
    </source>
</evidence>
<dbReference type="SUPFAM" id="SSF52833">
    <property type="entry name" value="Thioredoxin-like"/>
    <property type="match status" value="1"/>
</dbReference>
<protein>
    <submittedName>
        <fullName evidence="5">Thioredoxin-like protein</fullName>
    </submittedName>
</protein>
<dbReference type="InterPro" id="IPR013766">
    <property type="entry name" value="Thioredoxin_domain"/>
</dbReference>
<keyword evidence="2" id="KW-0249">Electron transport</keyword>
<gene>
    <name evidence="5" type="ORF">FRACYDRAFT_247776</name>
</gene>
<accession>A0A1E7EWH5</accession>